<feature type="domain" description="Peptidase S54 rhomboid" evidence="9">
    <location>
        <begin position="67"/>
        <end position="167"/>
    </location>
</feature>
<dbReference type="PANTHER" id="PTHR45840">
    <property type="entry name" value="RHOMBOID-RELATED PROTEIN"/>
    <property type="match status" value="1"/>
</dbReference>
<comment type="similarity">
    <text evidence="3">Belongs to the peptidase S54 family.</text>
</comment>
<protein>
    <recommendedName>
        <fullName evidence="4">rhomboid protease</fullName>
        <ecNumber evidence="4">3.4.21.105</ecNumber>
    </recommendedName>
</protein>
<dbReference type="Proteomes" id="UP001158576">
    <property type="component" value="Chromosome XSR"/>
</dbReference>
<evidence type="ECO:0000256" key="3">
    <source>
        <dbReference type="ARBA" id="ARBA00009045"/>
    </source>
</evidence>
<evidence type="ECO:0000313" key="11">
    <source>
        <dbReference type="Proteomes" id="UP001158576"/>
    </source>
</evidence>
<evidence type="ECO:0000259" key="9">
    <source>
        <dbReference type="Pfam" id="PF01694"/>
    </source>
</evidence>
<proteinExistence type="inferred from homology"/>
<feature type="transmembrane region" description="Helical" evidence="8">
    <location>
        <begin position="149"/>
        <end position="166"/>
    </location>
</feature>
<evidence type="ECO:0000256" key="7">
    <source>
        <dbReference type="ARBA" id="ARBA00023136"/>
    </source>
</evidence>
<evidence type="ECO:0000256" key="8">
    <source>
        <dbReference type="SAM" id="Phobius"/>
    </source>
</evidence>
<evidence type="ECO:0000256" key="6">
    <source>
        <dbReference type="ARBA" id="ARBA00022989"/>
    </source>
</evidence>
<dbReference type="InterPro" id="IPR051739">
    <property type="entry name" value="Rhomboid_IM_Serine_Proteases"/>
</dbReference>
<reference evidence="10 11" key="1">
    <citation type="submission" date="2021-04" db="EMBL/GenBank/DDBJ databases">
        <authorList>
            <person name="Bliznina A."/>
        </authorList>
    </citation>
    <scope>NUCLEOTIDE SEQUENCE [LARGE SCALE GENOMIC DNA]</scope>
</reference>
<dbReference type="PANTHER" id="PTHR45840:SF2">
    <property type="entry name" value="PROTEIN RHOMBOID-RELATED"/>
    <property type="match status" value="1"/>
</dbReference>
<comment type="catalytic activity">
    <reaction evidence="1">
        <text>Cleaves type-1 transmembrane domains using a catalytic dyad composed of serine and histidine that are contributed by different transmembrane domains.</text>
        <dbReference type="EC" id="3.4.21.105"/>
    </reaction>
</comment>
<keyword evidence="5 8" id="KW-0812">Transmembrane</keyword>
<dbReference type="Gene3D" id="1.20.1540.10">
    <property type="entry name" value="Rhomboid-like"/>
    <property type="match status" value="1"/>
</dbReference>
<evidence type="ECO:0000313" key="10">
    <source>
        <dbReference type="EMBL" id="CAG5098759.1"/>
    </source>
</evidence>
<keyword evidence="6 8" id="KW-1133">Transmembrane helix</keyword>
<dbReference type="EC" id="3.4.21.105" evidence="4"/>
<dbReference type="InterPro" id="IPR035952">
    <property type="entry name" value="Rhomboid-like_sf"/>
</dbReference>
<sequence length="233" mass="26750">MSKTAGRIVGMNEDDYEYYYQRYSCLPNCDEGTGSFPIFILGSSILQIAIFCEYYKDYSSFQELLRLKCVIFGALLSGIVNTNTLLLGCSGGDYCLILASFSNIMLNLDHMHWFGFLLRFLPVGIYVTFDVYETYQRYVNQSLGQVSYAAHLGGAFVGLTFGFLTLKNFKRKPWEDCVWKICIIVFAIVTAILIAWNCIYPELSIVNEENQRKALQELRSYYDEQKENFFDGS</sequence>
<evidence type="ECO:0000256" key="1">
    <source>
        <dbReference type="ARBA" id="ARBA00000156"/>
    </source>
</evidence>
<dbReference type="Pfam" id="PF01694">
    <property type="entry name" value="Rhomboid"/>
    <property type="match status" value="1"/>
</dbReference>
<feature type="transmembrane region" description="Helical" evidence="8">
    <location>
        <begin position="113"/>
        <end position="129"/>
    </location>
</feature>
<dbReference type="SUPFAM" id="SSF144091">
    <property type="entry name" value="Rhomboid-like"/>
    <property type="match status" value="1"/>
</dbReference>
<organism evidence="10 11">
    <name type="scientific">Oikopleura dioica</name>
    <name type="common">Tunicate</name>
    <dbReference type="NCBI Taxonomy" id="34765"/>
    <lineage>
        <taxon>Eukaryota</taxon>
        <taxon>Metazoa</taxon>
        <taxon>Chordata</taxon>
        <taxon>Tunicata</taxon>
        <taxon>Appendicularia</taxon>
        <taxon>Copelata</taxon>
        <taxon>Oikopleuridae</taxon>
        <taxon>Oikopleura</taxon>
    </lineage>
</organism>
<evidence type="ECO:0000256" key="5">
    <source>
        <dbReference type="ARBA" id="ARBA00022692"/>
    </source>
</evidence>
<keyword evidence="7 8" id="KW-0472">Membrane</keyword>
<accession>A0ABN7SEF7</accession>
<gene>
    <name evidence="10" type="ORF">OKIOD_LOCUS7508</name>
</gene>
<feature type="transmembrane region" description="Helical" evidence="8">
    <location>
        <begin position="178"/>
        <end position="196"/>
    </location>
</feature>
<evidence type="ECO:0000256" key="2">
    <source>
        <dbReference type="ARBA" id="ARBA00004141"/>
    </source>
</evidence>
<feature type="transmembrane region" description="Helical" evidence="8">
    <location>
        <begin position="34"/>
        <end position="52"/>
    </location>
</feature>
<name>A0ABN7SEF7_OIKDI</name>
<evidence type="ECO:0000256" key="4">
    <source>
        <dbReference type="ARBA" id="ARBA00013039"/>
    </source>
</evidence>
<dbReference type="InterPro" id="IPR022764">
    <property type="entry name" value="Peptidase_S54_rhomboid_dom"/>
</dbReference>
<comment type="subcellular location">
    <subcellularLocation>
        <location evidence="2">Membrane</location>
        <topology evidence="2">Multi-pass membrane protein</topology>
    </subcellularLocation>
</comment>
<dbReference type="EMBL" id="OU015569">
    <property type="protein sequence ID" value="CAG5098759.1"/>
    <property type="molecule type" value="Genomic_DNA"/>
</dbReference>
<keyword evidence="11" id="KW-1185">Reference proteome</keyword>